<keyword evidence="3" id="KW-0722">Serine protease inhibitor</keyword>
<dbReference type="InterPro" id="IPR042178">
    <property type="entry name" value="Serpin_sf_1"/>
</dbReference>
<evidence type="ECO:0000256" key="1">
    <source>
        <dbReference type="ARBA" id="ARBA00009500"/>
    </source>
</evidence>
<comment type="similarity">
    <text evidence="1 4">Belongs to the serpin family.</text>
</comment>
<dbReference type="PROSITE" id="PS00284">
    <property type="entry name" value="SERPIN"/>
    <property type="match status" value="1"/>
</dbReference>
<protein>
    <recommendedName>
        <fullName evidence="5">Serpin domain-containing protein</fullName>
    </recommendedName>
</protein>
<dbReference type="PANTHER" id="PTHR11461">
    <property type="entry name" value="SERINE PROTEASE INHIBITOR, SERPIN"/>
    <property type="match status" value="1"/>
</dbReference>
<evidence type="ECO:0000256" key="2">
    <source>
        <dbReference type="ARBA" id="ARBA00022690"/>
    </source>
</evidence>
<dbReference type="InterPro" id="IPR036186">
    <property type="entry name" value="Serpin_sf"/>
</dbReference>
<dbReference type="InterPro" id="IPR042185">
    <property type="entry name" value="Serpin_sf_2"/>
</dbReference>
<dbReference type="PANTHER" id="PTHR11461:SF211">
    <property type="entry name" value="GH10112P-RELATED"/>
    <property type="match status" value="1"/>
</dbReference>
<dbReference type="InterPro" id="IPR000215">
    <property type="entry name" value="Serpin_fam"/>
</dbReference>
<name>A0AAD4PK60_9MUSC</name>
<feature type="non-terminal residue" evidence="6">
    <location>
        <position position="1"/>
    </location>
</feature>
<evidence type="ECO:0000256" key="4">
    <source>
        <dbReference type="RuleBase" id="RU000411"/>
    </source>
</evidence>
<reference evidence="6" key="1">
    <citation type="journal article" date="2021" name="Mol. Ecol. Resour.">
        <title>Phylogenomic analyses of the genus Drosophila reveals genomic signals of climate adaptation.</title>
        <authorList>
            <person name="Li F."/>
            <person name="Rane R.V."/>
            <person name="Luria V."/>
            <person name="Xiong Z."/>
            <person name="Chen J."/>
            <person name="Li Z."/>
            <person name="Catullo R.A."/>
            <person name="Griffin P.C."/>
            <person name="Schiffer M."/>
            <person name="Pearce S."/>
            <person name="Lee S.F."/>
            <person name="McElroy K."/>
            <person name="Stocker A."/>
            <person name="Shirriffs J."/>
            <person name="Cockerell F."/>
            <person name="Coppin C."/>
            <person name="Sgro C.M."/>
            <person name="Karger A."/>
            <person name="Cain J.W."/>
            <person name="Weber J.A."/>
            <person name="Santpere G."/>
            <person name="Kirschner M.W."/>
            <person name="Hoffmann A.A."/>
            <person name="Oakeshott J.G."/>
            <person name="Zhang G."/>
        </authorList>
    </citation>
    <scope>NUCLEOTIDE SEQUENCE</scope>
    <source>
        <strain evidence="6">BGI-SZ-2011g</strain>
    </source>
</reference>
<dbReference type="SMART" id="SM00093">
    <property type="entry name" value="SERPIN"/>
    <property type="match status" value="1"/>
</dbReference>
<gene>
    <name evidence="6" type="ORF">KR093_001047</name>
</gene>
<evidence type="ECO:0000256" key="3">
    <source>
        <dbReference type="ARBA" id="ARBA00022900"/>
    </source>
</evidence>
<dbReference type="AlphaFoldDB" id="A0AAD4PK60"/>
<dbReference type="Gene3D" id="2.30.39.10">
    <property type="entry name" value="Alpha-1-antitrypsin, domain 1"/>
    <property type="match status" value="1"/>
</dbReference>
<dbReference type="InterPro" id="IPR023796">
    <property type="entry name" value="Serpin_dom"/>
</dbReference>
<proteinExistence type="inferred from homology"/>
<keyword evidence="7" id="KW-1185">Reference proteome</keyword>
<evidence type="ECO:0000313" key="7">
    <source>
        <dbReference type="Proteomes" id="UP001200034"/>
    </source>
</evidence>
<comment type="caution">
    <text evidence="6">The sequence shown here is derived from an EMBL/GenBank/DDBJ whole genome shotgun (WGS) entry which is preliminary data.</text>
</comment>
<dbReference type="Pfam" id="PF00079">
    <property type="entry name" value="Serpin"/>
    <property type="match status" value="1"/>
</dbReference>
<dbReference type="EMBL" id="JAJJHW010002585">
    <property type="protein sequence ID" value="KAH8369816.1"/>
    <property type="molecule type" value="Genomic_DNA"/>
</dbReference>
<accession>A0AAD4PK60</accession>
<dbReference type="InterPro" id="IPR023795">
    <property type="entry name" value="Serpin_CS"/>
</dbReference>
<dbReference type="GO" id="GO:0004867">
    <property type="term" value="F:serine-type endopeptidase inhibitor activity"/>
    <property type="evidence" value="ECO:0007669"/>
    <property type="project" value="UniProtKB-KW"/>
</dbReference>
<keyword evidence="2" id="KW-0646">Protease inhibitor</keyword>
<evidence type="ECO:0000313" key="6">
    <source>
        <dbReference type="EMBL" id="KAH8369816.1"/>
    </source>
</evidence>
<evidence type="ECO:0000259" key="5">
    <source>
        <dbReference type="SMART" id="SM00093"/>
    </source>
</evidence>
<sequence>TKMFDFNLEFARGGATFTTELFQLLAAGGVKQNIVFSPFSIQTCIALAFAGAQGDTADEIAKGLRFASNYPPEVAQTFQFVLEKYKHSELLKVANKLYVQQGKQLKPSYEQAIKEQYHSEAESINFALSDAAAQSINAWVNAKTEGKITELVTPDAFNDNTRVVLLNALHFKGSWAHKFDAERTEDDDFWVGAEESIKLPYMNQKAKFGYGFFDDLGCTALDMPYKDSDLSMFVLLPQEREGIKDLAEKLKGVNLVDLADKLVVEEVHVKFPKFKVDYSIELEDKLKQLGINKMFDDGAEFNNLLESPEGVYVSKVLHKATIEVNEEGTEAAAATGMIMMTRMMTFPLQFQADRPFLYVIWNKKNILFAGAFVNAPNA</sequence>
<dbReference type="Gene3D" id="3.30.497.10">
    <property type="entry name" value="Antithrombin, subunit I, domain 2"/>
    <property type="match status" value="1"/>
</dbReference>
<feature type="domain" description="Serpin" evidence="5">
    <location>
        <begin position="19"/>
        <end position="375"/>
    </location>
</feature>
<dbReference type="CDD" id="cd19601">
    <property type="entry name" value="serpin42Da-like"/>
    <property type="match status" value="1"/>
</dbReference>
<organism evidence="6 7">
    <name type="scientific">Drosophila rubida</name>
    <dbReference type="NCBI Taxonomy" id="30044"/>
    <lineage>
        <taxon>Eukaryota</taxon>
        <taxon>Metazoa</taxon>
        <taxon>Ecdysozoa</taxon>
        <taxon>Arthropoda</taxon>
        <taxon>Hexapoda</taxon>
        <taxon>Insecta</taxon>
        <taxon>Pterygota</taxon>
        <taxon>Neoptera</taxon>
        <taxon>Endopterygota</taxon>
        <taxon>Diptera</taxon>
        <taxon>Brachycera</taxon>
        <taxon>Muscomorpha</taxon>
        <taxon>Ephydroidea</taxon>
        <taxon>Drosophilidae</taxon>
        <taxon>Drosophila</taxon>
    </lineage>
</organism>
<dbReference type="GO" id="GO:0005615">
    <property type="term" value="C:extracellular space"/>
    <property type="evidence" value="ECO:0007669"/>
    <property type="project" value="InterPro"/>
</dbReference>
<dbReference type="SUPFAM" id="SSF56574">
    <property type="entry name" value="Serpins"/>
    <property type="match status" value="1"/>
</dbReference>
<dbReference type="Proteomes" id="UP001200034">
    <property type="component" value="Unassembled WGS sequence"/>
</dbReference>